<dbReference type="Proteomes" id="UP000735541">
    <property type="component" value="Unassembled WGS sequence"/>
</dbReference>
<name>A0ABS6TSW5_STRHA</name>
<evidence type="ECO:0000256" key="1">
    <source>
        <dbReference type="SAM" id="MobiDB-lite"/>
    </source>
</evidence>
<protein>
    <recommendedName>
        <fullName evidence="4">LamG domain-containing protein</fullName>
    </recommendedName>
</protein>
<organism evidence="2 3">
    <name type="scientific">Streptomyces halstedii</name>
    <dbReference type="NCBI Taxonomy" id="1944"/>
    <lineage>
        <taxon>Bacteria</taxon>
        <taxon>Bacillati</taxon>
        <taxon>Actinomycetota</taxon>
        <taxon>Actinomycetes</taxon>
        <taxon>Kitasatosporales</taxon>
        <taxon>Streptomycetaceae</taxon>
        <taxon>Streptomyces</taxon>
    </lineage>
</organism>
<evidence type="ECO:0008006" key="4">
    <source>
        <dbReference type="Google" id="ProtNLM"/>
    </source>
</evidence>
<dbReference type="EMBL" id="JAHUVW010000001">
    <property type="protein sequence ID" value="MBV7671368.1"/>
    <property type="molecule type" value="Genomic_DNA"/>
</dbReference>
<dbReference type="RefSeq" id="WP_228869932.1">
    <property type="nucleotide sequence ID" value="NZ_JAHUVW010000001.1"/>
</dbReference>
<evidence type="ECO:0000313" key="3">
    <source>
        <dbReference type="Proteomes" id="UP000735541"/>
    </source>
</evidence>
<comment type="caution">
    <text evidence="2">The sequence shown here is derived from an EMBL/GenBank/DDBJ whole genome shotgun (WGS) entry which is preliminary data.</text>
</comment>
<accession>A0ABS6TSW5</accession>
<evidence type="ECO:0000313" key="2">
    <source>
        <dbReference type="EMBL" id="MBV7671368.1"/>
    </source>
</evidence>
<reference evidence="2 3" key="1">
    <citation type="submission" date="2021-07" db="EMBL/GenBank/DDBJ databases">
        <title>Sequencing Streptomyces halstedii LGO-A4 genome an citrus endophytic actinomycete.</title>
        <authorList>
            <person name="Samborskyy M."/>
            <person name="Scott N."/>
            <person name="Deglau R."/>
            <person name="Dickens S."/>
            <person name="Oliveira L.G."/>
        </authorList>
    </citation>
    <scope>NUCLEOTIDE SEQUENCE [LARGE SCALE GENOMIC DNA]</scope>
    <source>
        <strain evidence="2 3">LGO-A4</strain>
    </source>
</reference>
<proteinExistence type="predicted"/>
<gene>
    <name evidence="2" type="ORF">STHAL_18120</name>
</gene>
<sequence length="920" mass="97930">MTFPLDRRTELQIGGTWTDVTDDVRESESIRIERGAKSESTRPGPSRMTLKLNNRHGRYSPRNPLSPYYGLIGRNTPIRVSVRGPESYLQLAGSTASYARTPDAAPLRITGDLDLRVEATTDWTSSTSQALLGRWNSATNQRSYLLRILDGILILNWSTTGADTLFAQVVLPALPRRAAVRAVLDVNNGSGGFTATFYWAPSLAGPWTQIGTPVGAAGVTSIYAGTTPLEIAPIAASGVTPVAGRVHRAEVRSGIGGTVVAAPDMRALTEGTTAWTDSAGRAWTLGVGARVSDREYRFHGEVSSWPSRWDVSGADVWVPIEASGVTRRMGQGKKALDSTLRRRIPSDPHLIAYWPMEDGDTATAAYSPLPGVVPVQMPGFDFAADDSLGGSSPLPKTGNPSSFQATVPRSTAQGWQVEAVYYLPQMPTLQTEVLSVDVAGSVMRTASVYASPSGVRIEARDSAGEVLAFFVYANAGALADFTGKWNRIAIYTAASGGSTYLYVSWRDIATDGRWISRTVFTGAQGAVVGVRGTYGQDLADMVLGHLAVFDVPATGALVTSPPGSEIFAGADDGFTGETALSRLARLAAEEPDQVALTWIDGDTTTSSEAMGPQRPDTYLALLEECAETDGGILYERRDETALVYRDRATLYNQPIALALDYQARGEVPPPLEPVEDDQHLRNDVTVTRRGGSAARAVLETGALSVLPPPDGVGPYDESLTLSLATDAQPTQHAQWRMHLGTWDEARYPTITVWLHAAPHLIPQVLAMDIGDRVQIASPPPWLPPGTIDQHMLGHTEILGLYEWALAMNCVPAGPWTVGVVGDPVLGRPDTDGCTLTSGITASATSIAVTSSPGPRWIDSATYPAMFPVDVVVGGEVMRVTACTGTGLAQTFTVARSVNGIVKPHAAGAGVRLASPMRAAL</sequence>
<keyword evidence="3" id="KW-1185">Reference proteome</keyword>
<feature type="region of interest" description="Disordered" evidence="1">
    <location>
        <begin position="33"/>
        <end position="61"/>
    </location>
</feature>